<evidence type="ECO:0000256" key="2">
    <source>
        <dbReference type="ARBA" id="ARBA00013064"/>
    </source>
</evidence>
<evidence type="ECO:0000259" key="6">
    <source>
        <dbReference type="PROSITE" id="PS50056"/>
    </source>
</evidence>
<dbReference type="SMART" id="SM00195">
    <property type="entry name" value="DSPc"/>
    <property type="match status" value="1"/>
</dbReference>
<evidence type="ECO:0000256" key="3">
    <source>
        <dbReference type="ARBA" id="ARBA00022801"/>
    </source>
</evidence>
<dbReference type="AlphaFoldDB" id="A0AA39PG27"/>
<evidence type="ECO:0000256" key="4">
    <source>
        <dbReference type="ARBA" id="ARBA00022912"/>
    </source>
</evidence>
<dbReference type="EMBL" id="JAUEPR010000006">
    <property type="protein sequence ID" value="KAK0483610.1"/>
    <property type="molecule type" value="Genomic_DNA"/>
</dbReference>
<keyword evidence="8" id="KW-1185">Reference proteome</keyword>
<dbReference type="PROSITE" id="PS50054">
    <property type="entry name" value="TYR_PHOSPHATASE_DUAL"/>
    <property type="match status" value="1"/>
</dbReference>
<proteinExistence type="inferred from homology"/>
<comment type="caution">
    <text evidence="7">The sequence shown here is derived from an EMBL/GenBank/DDBJ whole genome shotgun (WGS) entry which is preliminary data.</text>
</comment>
<dbReference type="InterPro" id="IPR000340">
    <property type="entry name" value="Dual-sp_phosphatase_cat-dom"/>
</dbReference>
<protein>
    <recommendedName>
        <fullName evidence="2">protein-tyrosine-phosphatase</fullName>
        <ecNumber evidence="2">3.1.3.48</ecNumber>
    </recommendedName>
</protein>
<evidence type="ECO:0000313" key="7">
    <source>
        <dbReference type="EMBL" id="KAK0483610.1"/>
    </source>
</evidence>
<dbReference type="Proteomes" id="UP001175227">
    <property type="component" value="Unassembled WGS sequence"/>
</dbReference>
<dbReference type="SUPFAM" id="SSF52799">
    <property type="entry name" value="(Phosphotyrosine protein) phosphatases II"/>
    <property type="match status" value="1"/>
</dbReference>
<reference evidence="7" key="1">
    <citation type="submission" date="2023-06" db="EMBL/GenBank/DDBJ databases">
        <authorList>
            <consortium name="Lawrence Berkeley National Laboratory"/>
            <person name="Ahrendt S."/>
            <person name="Sahu N."/>
            <person name="Indic B."/>
            <person name="Wong-Bajracharya J."/>
            <person name="Merenyi Z."/>
            <person name="Ke H.-M."/>
            <person name="Monk M."/>
            <person name="Kocsube S."/>
            <person name="Drula E."/>
            <person name="Lipzen A."/>
            <person name="Balint B."/>
            <person name="Henrissat B."/>
            <person name="Andreopoulos B."/>
            <person name="Martin F.M."/>
            <person name="Harder C.B."/>
            <person name="Rigling D."/>
            <person name="Ford K.L."/>
            <person name="Foster G.D."/>
            <person name="Pangilinan J."/>
            <person name="Papanicolaou A."/>
            <person name="Barry K."/>
            <person name="LaButti K."/>
            <person name="Viragh M."/>
            <person name="Koriabine M."/>
            <person name="Yan M."/>
            <person name="Riley R."/>
            <person name="Champramary S."/>
            <person name="Plett K.L."/>
            <person name="Tsai I.J."/>
            <person name="Slot J."/>
            <person name="Sipos G."/>
            <person name="Plett J."/>
            <person name="Nagy L.G."/>
            <person name="Grigoriev I.V."/>
        </authorList>
    </citation>
    <scope>NUCLEOTIDE SEQUENCE</scope>
    <source>
        <strain evidence="7">ICMP 16352</strain>
    </source>
</reference>
<dbReference type="InterPro" id="IPR000387">
    <property type="entry name" value="Tyr_Pase_dom"/>
</dbReference>
<evidence type="ECO:0000259" key="5">
    <source>
        <dbReference type="PROSITE" id="PS50054"/>
    </source>
</evidence>
<sequence length="203" mass="22475">MHGLVFSIGFSIRQQYPTTTTTPTTLTMIRFDSLSLAVQQAMCTPMHQILPASQSTGALYLGSLAAVHEKDALVEKNITHLVQVMDAPWLPLSEKDGFNCHRIPILDTSSADIKSYLEAACNYIDQSLRSGKSVLVHCQQGVSRSASIVIAYLIRNRGMSYDSAFAYVKRERACIAPNSGFVQALREWEAAFRRPTAGRRFTS</sequence>
<dbReference type="GO" id="GO:0017017">
    <property type="term" value="F:MAP kinase tyrosine/serine/threonine phosphatase activity"/>
    <property type="evidence" value="ECO:0007669"/>
    <property type="project" value="TreeGrafter"/>
</dbReference>
<gene>
    <name evidence="7" type="ORF">IW261DRAFT_1464156</name>
</gene>
<comment type="similarity">
    <text evidence="1">Belongs to the protein-tyrosine phosphatase family. Non-receptor class dual specificity subfamily.</text>
</comment>
<evidence type="ECO:0000313" key="8">
    <source>
        <dbReference type="Proteomes" id="UP001175227"/>
    </source>
</evidence>
<dbReference type="GO" id="GO:0005737">
    <property type="term" value="C:cytoplasm"/>
    <property type="evidence" value="ECO:0007669"/>
    <property type="project" value="TreeGrafter"/>
</dbReference>
<dbReference type="CDD" id="cd14498">
    <property type="entry name" value="DSP"/>
    <property type="match status" value="1"/>
</dbReference>
<dbReference type="PROSITE" id="PS50056">
    <property type="entry name" value="TYR_PHOSPHATASE_2"/>
    <property type="match status" value="1"/>
</dbReference>
<organism evidence="7 8">
    <name type="scientific">Armillaria novae-zelandiae</name>
    <dbReference type="NCBI Taxonomy" id="153914"/>
    <lineage>
        <taxon>Eukaryota</taxon>
        <taxon>Fungi</taxon>
        <taxon>Dikarya</taxon>
        <taxon>Basidiomycota</taxon>
        <taxon>Agaricomycotina</taxon>
        <taxon>Agaricomycetes</taxon>
        <taxon>Agaricomycetidae</taxon>
        <taxon>Agaricales</taxon>
        <taxon>Marasmiineae</taxon>
        <taxon>Physalacriaceae</taxon>
        <taxon>Armillaria</taxon>
    </lineage>
</organism>
<dbReference type="EC" id="3.1.3.48" evidence="2"/>
<keyword evidence="3" id="KW-0378">Hydrolase</keyword>
<dbReference type="Gene3D" id="3.90.190.10">
    <property type="entry name" value="Protein tyrosine phosphatase superfamily"/>
    <property type="match status" value="1"/>
</dbReference>
<feature type="domain" description="Tyrosine-protein phosphatase" evidence="5">
    <location>
        <begin position="50"/>
        <end position="194"/>
    </location>
</feature>
<dbReference type="GO" id="GO:0043409">
    <property type="term" value="P:negative regulation of MAPK cascade"/>
    <property type="evidence" value="ECO:0007669"/>
    <property type="project" value="TreeGrafter"/>
</dbReference>
<dbReference type="InterPro" id="IPR020422">
    <property type="entry name" value="TYR_PHOSPHATASE_DUAL_dom"/>
</dbReference>
<dbReference type="InterPro" id="IPR016130">
    <property type="entry name" value="Tyr_Pase_AS"/>
</dbReference>
<feature type="domain" description="Tyrosine specific protein phosphatases" evidence="6">
    <location>
        <begin position="114"/>
        <end position="172"/>
    </location>
</feature>
<dbReference type="InterPro" id="IPR029021">
    <property type="entry name" value="Prot-tyrosine_phosphatase-like"/>
</dbReference>
<dbReference type="PANTHER" id="PTHR10159">
    <property type="entry name" value="DUAL SPECIFICITY PROTEIN PHOSPHATASE"/>
    <property type="match status" value="1"/>
</dbReference>
<dbReference type="GO" id="GO:0033550">
    <property type="term" value="F:MAP kinase tyrosine phosphatase activity"/>
    <property type="evidence" value="ECO:0007669"/>
    <property type="project" value="TreeGrafter"/>
</dbReference>
<accession>A0AA39PG27</accession>
<dbReference type="PANTHER" id="PTHR10159:SF519">
    <property type="entry name" value="DUAL SPECIFICITY PROTEIN PHOSPHATASE MPK3"/>
    <property type="match status" value="1"/>
</dbReference>
<keyword evidence="4" id="KW-0904">Protein phosphatase</keyword>
<dbReference type="GO" id="GO:0008330">
    <property type="term" value="F:protein tyrosine/threonine phosphatase activity"/>
    <property type="evidence" value="ECO:0007669"/>
    <property type="project" value="TreeGrafter"/>
</dbReference>
<dbReference type="PROSITE" id="PS00383">
    <property type="entry name" value="TYR_PHOSPHATASE_1"/>
    <property type="match status" value="1"/>
</dbReference>
<dbReference type="Pfam" id="PF00782">
    <property type="entry name" value="DSPc"/>
    <property type="match status" value="1"/>
</dbReference>
<name>A0AA39PG27_9AGAR</name>
<evidence type="ECO:0000256" key="1">
    <source>
        <dbReference type="ARBA" id="ARBA00008601"/>
    </source>
</evidence>